<dbReference type="PROSITE" id="PS01124">
    <property type="entry name" value="HTH_ARAC_FAMILY_2"/>
    <property type="match status" value="1"/>
</dbReference>
<dbReference type="EMBL" id="LIYD01000005">
    <property type="protein sequence ID" value="KOS06787.1"/>
    <property type="molecule type" value="Genomic_DNA"/>
</dbReference>
<dbReference type="PANTHER" id="PTHR43280:SF32">
    <property type="entry name" value="TRANSCRIPTIONAL REGULATORY PROTEIN"/>
    <property type="match status" value="1"/>
</dbReference>
<accession>A0A0M8MIZ7</accession>
<dbReference type="PANTHER" id="PTHR43280">
    <property type="entry name" value="ARAC-FAMILY TRANSCRIPTIONAL REGULATOR"/>
    <property type="match status" value="1"/>
</dbReference>
<name>A0A0M8MIZ7_9FLAO</name>
<dbReference type="Gene3D" id="1.10.10.60">
    <property type="entry name" value="Homeodomain-like"/>
    <property type="match status" value="1"/>
</dbReference>
<dbReference type="Pfam" id="PF12833">
    <property type="entry name" value="HTH_18"/>
    <property type="match status" value="1"/>
</dbReference>
<dbReference type="GO" id="GO:0003700">
    <property type="term" value="F:DNA-binding transcription factor activity"/>
    <property type="evidence" value="ECO:0007669"/>
    <property type="project" value="InterPro"/>
</dbReference>
<organism evidence="5 6">
    <name type="scientific">Flavobacterium akiainvivens</name>
    <dbReference type="NCBI Taxonomy" id="1202724"/>
    <lineage>
        <taxon>Bacteria</taxon>
        <taxon>Pseudomonadati</taxon>
        <taxon>Bacteroidota</taxon>
        <taxon>Flavobacteriia</taxon>
        <taxon>Flavobacteriales</taxon>
        <taxon>Flavobacteriaceae</taxon>
        <taxon>Flavobacterium</taxon>
    </lineage>
</organism>
<dbReference type="SUPFAM" id="SSF46689">
    <property type="entry name" value="Homeodomain-like"/>
    <property type="match status" value="1"/>
</dbReference>
<comment type="caution">
    <text evidence="5">The sequence shown here is derived from an EMBL/GenBank/DDBJ whole genome shotgun (WGS) entry which is preliminary data.</text>
</comment>
<evidence type="ECO:0000313" key="6">
    <source>
        <dbReference type="Proteomes" id="UP000037755"/>
    </source>
</evidence>
<feature type="domain" description="HTH araC/xylS-type" evidence="4">
    <location>
        <begin position="29"/>
        <end position="127"/>
    </location>
</feature>
<dbReference type="GO" id="GO:0043565">
    <property type="term" value="F:sequence-specific DNA binding"/>
    <property type="evidence" value="ECO:0007669"/>
    <property type="project" value="InterPro"/>
</dbReference>
<evidence type="ECO:0000256" key="3">
    <source>
        <dbReference type="ARBA" id="ARBA00023163"/>
    </source>
</evidence>
<gene>
    <name evidence="5" type="ORF">AM493_12710</name>
</gene>
<keyword evidence="6" id="KW-1185">Reference proteome</keyword>
<proteinExistence type="predicted"/>
<evidence type="ECO:0000313" key="5">
    <source>
        <dbReference type="EMBL" id="KOS06787.1"/>
    </source>
</evidence>
<dbReference type="RefSeq" id="WP_054408410.1">
    <property type="nucleotide sequence ID" value="NZ_FOYA01000025.1"/>
</dbReference>
<dbReference type="AlphaFoldDB" id="A0A0M8MIZ7"/>
<dbReference type="PATRIC" id="fig|1202724.3.peg.2631"/>
<dbReference type="Proteomes" id="UP000037755">
    <property type="component" value="Unassembled WGS sequence"/>
</dbReference>
<protein>
    <recommendedName>
        <fullName evidence="4">HTH araC/xylS-type domain-containing protein</fullName>
    </recommendedName>
</protein>
<evidence type="ECO:0000259" key="4">
    <source>
        <dbReference type="PROSITE" id="PS01124"/>
    </source>
</evidence>
<sequence length="129" mass="14905">MQDVIEKIPAKILSRKDEITTDFLKLADKHVADLMDGRALKRFHAKHFGELLFVHPRHLTNTIQLTLNTSPCEIMEEKILAEAKKLLADKTLSIAEIGLRFAYTEATNFTKFFKSMTNMTPLQYRKQLQ</sequence>
<keyword evidence="1" id="KW-0805">Transcription regulation</keyword>
<dbReference type="InterPro" id="IPR009057">
    <property type="entry name" value="Homeodomain-like_sf"/>
</dbReference>
<evidence type="ECO:0000256" key="1">
    <source>
        <dbReference type="ARBA" id="ARBA00023015"/>
    </source>
</evidence>
<reference evidence="5 6" key="1">
    <citation type="submission" date="2015-08" db="EMBL/GenBank/DDBJ databases">
        <title>Whole genome sequence of Flavobacterium akiainvivens IK-1T, from decaying Wikstroemia oahuensis, an endemic Hawaiian shrub.</title>
        <authorList>
            <person name="Wan X."/>
            <person name="Hou S."/>
            <person name="Saito J."/>
            <person name="Donachie S."/>
        </authorList>
    </citation>
    <scope>NUCLEOTIDE SEQUENCE [LARGE SCALE GENOMIC DNA]</scope>
    <source>
        <strain evidence="5 6">IK-1</strain>
    </source>
</reference>
<dbReference type="InterPro" id="IPR018060">
    <property type="entry name" value="HTH_AraC"/>
</dbReference>
<evidence type="ECO:0000256" key="2">
    <source>
        <dbReference type="ARBA" id="ARBA00023125"/>
    </source>
</evidence>
<dbReference type="STRING" id="1202724.AM493_12710"/>
<keyword evidence="3" id="KW-0804">Transcription</keyword>
<dbReference type="SMART" id="SM00342">
    <property type="entry name" value="HTH_ARAC"/>
    <property type="match status" value="1"/>
</dbReference>
<keyword evidence="2" id="KW-0238">DNA-binding</keyword>
<dbReference type="OrthoDB" id="956952at2"/>